<feature type="transmembrane region" description="Helical" evidence="6">
    <location>
        <begin position="44"/>
        <end position="60"/>
    </location>
</feature>
<keyword evidence="6" id="KW-1003">Cell membrane</keyword>
<evidence type="ECO:0000256" key="1">
    <source>
        <dbReference type="ARBA" id="ARBA00004141"/>
    </source>
</evidence>
<organism evidence="7 8">
    <name type="scientific">Anaerotignum lactatifermentans DSM 14214</name>
    <dbReference type="NCBI Taxonomy" id="1121323"/>
    <lineage>
        <taxon>Bacteria</taxon>
        <taxon>Bacillati</taxon>
        <taxon>Bacillota</taxon>
        <taxon>Clostridia</taxon>
        <taxon>Lachnospirales</taxon>
        <taxon>Anaerotignaceae</taxon>
        <taxon>Anaerotignum</taxon>
    </lineage>
</organism>
<sequence>MLGVLLAGLLAGIVSGMGIGGGAILIPVILWVTDVTQQQAQGVNLLYFLPTAAVALVTHVKNGSVETPVAKSLIWTGLLGAAAGALLALWLEGELLRKLFGGFLFAVGLAELYKGRKRQTTDGKEKDHGL</sequence>
<evidence type="ECO:0000313" key="8">
    <source>
        <dbReference type="Proteomes" id="UP000183975"/>
    </source>
</evidence>
<keyword evidence="4 6" id="KW-1133">Transmembrane helix</keyword>
<evidence type="ECO:0000313" key="7">
    <source>
        <dbReference type="EMBL" id="SHL03343.1"/>
    </source>
</evidence>
<comment type="subcellular location">
    <subcellularLocation>
        <location evidence="6">Cell membrane</location>
        <topology evidence="6">Multi-pass membrane protein</topology>
    </subcellularLocation>
    <subcellularLocation>
        <location evidence="1">Membrane</location>
        <topology evidence="1">Multi-pass membrane protein</topology>
    </subcellularLocation>
</comment>
<dbReference type="PANTHER" id="PTHR43701">
    <property type="entry name" value="MEMBRANE TRANSPORTER PROTEIN MJ0441-RELATED"/>
    <property type="match status" value="1"/>
</dbReference>
<feature type="transmembrane region" description="Helical" evidence="6">
    <location>
        <begin position="6"/>
        <end position="32"/>
    </location>
</feature>
<accession>A0A1M6XBN9</accession>
<protein>
    <recommendedName>
        <fullName evidence="6">Probable membrane transporter protein</fullName>
    </recommendedName>
</protein>
<dbReference type="GO" id="GO:0005886">
    <property type="term" value="C:plasma membrane"/>
    <property type="evidence" value="ECO:0007669"/>
    <property type="project" value="UniProtKB-SubCell"/>
</dbReference>
<evidence type="ECO:0000256" key="2">
    <source>
        <dbReference type="ARBA" id="ARBA00009142"/>
    </source>
</evidence>
<dbReference type="PANTHER" id="PTHR43701:SF2">
    <property type="entry name" value="MEMBRANE TRANSPORTER PROTEIN YJNA-RELATED"/>
    <property type="match status" value="1"/>
</dbReference>
<proteinExistence type="inferred from homology"/>
<evidence type="ECO:0000256" key="5">
    <source>
        <dbReference type="ARBA" id="ARBA00023136"/>
    </source>
</evidence>
<comment type="similarity">
    <text evidence="2 6">Belongs to the 4-toluene sulfonate uptake permease (TSUP) (TC 2.A.102) family.</text>
</comment>
<dbReference type="Pfam" id="PF01925">
    <property type="entry name" value="TauE"/>
    <property type="match status" value="1"/>
</dbReference>
<evidence type="ECO:0000256" key="4">
    <source>
        <dbReference type="ARBA" id="ARBA00022989"/>
    </source>
</evidence>
<dbReference type="AlphaFoldDB" id="A0A1M6XBN9"/>
<name>A0A1M6XBN9_9FIRM</name>
<keyword evidence="3 6" id="KW-0812">Transmembrane</keyword>
<dbReference type="EMBL" id="FRAH01000061">
    <property type="protein sequence ID" value="SHL03343.1"/>
    <property type="molecule type" value="Genomic_DNA"/>
</dbReference>
<gene>
    <name evidence="7" type="ORF">SAMN02745138_02761</name>
</gene>
<keyword evidence="5 6" id="KW-0472">Membrane</keyword>
<dbReference type="RefSeq" id="WP_242949265.1">
    <property type="nucleotide sequence ID" value="NZ_FRAH01000061.1"/>
</dbReference>
<dbReference type="Proteomes" id="UP000183975">
    <property type="component" value="Unassembled WGS sequence"/>
</dbReference>
<dbReference type="InterPro" id="IPR051598">
    <property type="entry name" value="TSUP/Inactive_protease-like"/>
</dbReference>
<keyword evidence="8" id="KW-1185">Reference proteome</keyword>
<evidence type="ECO:0000256" key="6">
    <source>
        <dbReference type="RuleBase" id="RU363041"/>
    </source>
</evidence>
<reference evidence="7 8" key="1">
    <citation type="submission" date="2016-11" db="EMBL/GenBank/DDBJ databases">
        <authorList>
            <person name="Jaros S."/>
            <person name="Januszkiewicz K."/>
            <person name="Wedrychowicz H."/>
        </authorList>
    </citation>
    <scope>NUCLEOTIDE SEQUENCE [LARGE SCALE GENOMIC DNA]</scope>
    <source>
        <strain evidence="7 8">DSM 14214</strain>
    </source>
</reference>
<evidence type="ECO:0000256" key="3">
    <source>
        <dbReference type="ARBA" id="ARBA00022692"/>
    </source>
</evidence>
<dbReference type="InterPro" id="IPR002781">
    <property type="entry name" value="TM_pro_TauE-like"/>
</dbReference>
<feature type="transmembrane region" description="Helical" evidence="6">
    <location>
        <begin position="72"/>
        <end position="91"/>
    </location>
</feature>